<dbReference type="Gene3D" id="3.30.450.40">
    <property type="match status" value="1"/>
</dbReference>
<gene>
    <name evidence="4" type="ORF">GCM10009720_28160</name>
</gene>
<dbReference type="InterPro" id="IPR036390">
    <property type="entry name" value="WH_DNA-bd_sf"/>
</dbReference>
<keyword evidence="2" id="KW-0804">Transcription</keyword>
<protein>
    <recommendedName>
        <fullName evidence="3">HTH iclR-type domain-containing protein</fullName>
    </recommendedName>
</protein>
<dbReference type="Proteomes" id="UP001501461">
    <property type="component" value="Unassembled WGS sequence"/>
</dbReference>
<dbReference type="Pfam" id="PF09339">
    <property type="entry name" value="HTH_IclR"/>
    <property type="match status" value="1"/>
</dbReference>
<dbReference type="SMART" id="SM00346">
    <property type="entry name" value="HTH_ICLR"/>
    <property type="match status" value="1"/>
</dbReference>
<dbReference type="InterPro" id="IPR050707">
    <property type="entry name" value="HTH_MetabolicPath_Reg"/>
</dbReference>
<dbReference type="SUPFAM" id="SSF55781">
    <property type="entry name" value="GAF domain-like"/>
    <property type="match status" value="1"/>
</dbReference>
<reference evidence="4 5" key="1">
    <citation type="journal article" date="2019" name="Int. J. Syst. Evol. Microbiol.">
        <title>The Global Catalogue of Microorganisms (GCM) 10K type strain sequencing project: providing services to taxonomists for standard genome sequencing and annotation.</title>
        <authorList>
            <consortium name="The Broad Institute Genomics Platform"/>
            <consortium name="The Broad Institute Genome Sequencing Center for Infectious Disease"/>
            <person name="Wu L."/>
            <person name="Ma J."/>
        </authorList>
    </citation>
    <scope>NUCLEOTIDE SEQUENCE [LARGE SCALE GENOMIC DNA]</scope>
    <source>
        <strain evidence="4 5">JCM 13595</strain>
    </source>
</reference>
<dbReference type="InterPro" id="IPR029016">
    <property type="entry name" value="GAF-like_dom_sf"/>
</dbReference>
<comment type="caution">
    <text evidence="4">The sequence shown here is derived from an EMBL/GenBank/DDBJ whole genome shotgun (WGS) entry which is preliminary data.</text>
</comment>
<dbReference type="InterPro" id="IPR005471">
    <property type="entry name" value="Tscrpt_reg_IclR_N"/>
</dbReference>
<dbReference type="SUPFAM" id="SSF46785">
    <property type="entry name" value="Winged helix' DNA-binding domain"/>
    <property type="match status" value="1"/>
</dbReference>
<dbReference type="Gene3D" id="1.10.10.10">
    <property type="entry name" value="Winged helix-like DNA-binding domain superfamily/Winged helix DNA-binding domain"/>
    <property type="match status" value="1"/>
</dbReference>
<feature type="domain" description="HTH iclR-type" evidence="3">
    <location>
        <begin position="18"/>
        <end position="78"/>
    </location>
</feature>
<evidence type="ECO:0000256" key="1">
    <source>
        <dbReference type="ARBA" id="ARBA00023015"/>
    </source>
</evidence>
<evidence type="ECO:0000313" key="5">
    <source>
        <dbReference type="Proteomes" id="UP001501461"/>
    </source>
</evidence>
<organism evidence="4 5">
    <name type="scientific">Yaniella flava</name>
    <dbReference type="NCBI Taxonomy" id="287930"/>
    <lineage>
        <taxon>Bacteria</taxon>
        <taxon>Bacillati</taxon>
        <taxon>Actinomycetota</taxon>
        <taxon>Actinomycetes</taxon>
        <taxon>Micrococcales</taxon>
        <taxon>Micrococcaceae</taxon>
        <taxon>Yaniella</taxon>
    </lineage>
</organism>
<dbReference type="EMBL" id="BAAAMN010000064">
    <property type="protein sequence ID" value="GAA2045657.1"/>
    <property type="molecule type" value="Genomic_DNA"/>
</dbReference>
<dbReference type="PANTHER" id="PTHR30136">
    <property type="entry name" value="HELIX-TURN-HELIX TRANSCRIPTIONAL REGULATOR, ICLR FAMILY"/>
    <property type="match status" value="1"/>
</dbReference>
<sequence length="238" mass="25704">MASDMSPAPTRSSSGVRSQTLARSLDVLQTLADGKPRTSQELADNLGLHRSVIYRALRTFEDYSLVTRAADGRFLLGLGMAGLAKTAMGDLEAQIEAVLQELSNVSSATAIFCGPQREEAVVLTSTRPTQRLASVAIRVGMRFSLTQSAPGLAILALQPPREHEIDEVALARQTGFVHTKGAPFVSLEVVAVPVEMPDGQEASLSLIFPTDDGDVAVMFRHLRAYKERLTTPTEAWEI</sequence>
<dbReference type="PANTHER" id="PTHR30136:SF24">
    <property type="entry name" value="HTH-TYPE TRANSCRIPTIONAL REPRESSOR ALLR"/>
    <property type="match status" value="1"/>
</dbReference>
<evidence type="ECO:0000256" key="2">
    <source>
        <dbReference type="ARBA" id="ARBA00023163"/>
    </source>
</evidence>
<name>A0ABN2UYK0_9MICC</name>
<keyword evidence="1" id="KW-0805">Transcription regulation</keyword>
<dbReference type="InterPro" id="IPR036388">
    <property type="entry name" value="WH-like_DNA-bd_sf"/>
</dbReference>
<accession>A0ABN2UYK0</accession>
<keyword evidence="5" id="KW-1185">Reference proteome</keyword>
<proteinExistence type="predicted"/>
<evidence type="ECO:0000259" key="3">
    <source>
        <dbReference type="PROSITE" id="PS51077"/>
    </source>
</evidence>
<evidence type="ECO:0000313" key="4">
    <source>
        <dbReference type="EMBL" id="GAA2045657.1"/>
    </source>
</evidence>
<dbReference type="PROSITE" id="PS51077">
    <property type="entry name" value="HTH_ICLR"/>
    <property type="match status" value="1"/>
</dbReference>